<evidence type="ECO:0000259" key="9">
    <source>
        <dbReference type="Pfam" id="PF00080"/>
    </source>
</evidence>
<dbReference type="InterPro" id="IPR036423">
    <property type="entry name" value="SOD-like_Cu/Zn_dom_sf"/>
</dbReference>
<comment type="catalytic activity">
    <reaction evidence="7 8">
        <text>2 superoxide + 2 H(+) = H2O2 + O2</text>
        <dbReference type="Rhea" id="RHEA:20696"/>
        <dbReference type="ChEBI" id="CHEBI:15378"/>
        <dbReference type="ChEBI" id="CHEBI:15379"/>
        <dbReference type="ChEBI" id="CHEBI:16240"/>
        <dbReference type="ChEBI" id="CHEBI:18421"/>
        <dbReference type="EC" id="1.15.1.1"/>
    </reaction>
</comment>
<dbReference type="PROSITE" id="PS00332">
    <property type="entry name" value="SOD_CU_ZN_2"/>
    <property type="match status" value="1"/>
</dbReference>
<gene>
    <name evidence="10" type="primary">SOD1</name>
</gene>
<protein>
    <recommendedName>
        <fullName evidence="8">Superoxide dismutase [Cu-Zn]</fullName>
        <ecNumber evidence="8">1.15.1.1</ecNumber>
    </recommendedName>
</protein>
<dbReference type="Pfam" id="PF00080">
    <property type="entry name" value="Sod_Cu"/>
    <property type="match status" value="1"/>
</dbReference>
<dbReference type="PROSITE" id="PS00087">
    <property type="entry name" value="SOD_CU_ZN_1"/>
    <property type="match status" value="1"/>
</dbReference>
<comment type="cofactor">
    <cofactor evidence="8">
        <name>Zn(2+)</name>
        <dbReference type="ChEBI" id="CHEBI:29105"/>
    </cofactor>
    <text evidence="8">Binds 1 zinc ion per subunit.</text>
</comment>
<dbReference type="InterPro" id="IPR018152">
    <property type="entry name" value="SOD_Cu/Zn_BS"/>
</dbReference>
<dbReference type="GO" id="GO:0004784">
    <property type="term" value="F:superoxide dismutase activity"/>
    <property type="evidence" value="ECO:0007669"/>
    <property type="project" value="UniProtKB-EC"/>
</dbReference>
<keyword evidence="3 8" id="KW-0862">Zinc</keyword>
<sequence>MAKKAVCVLNGEIVRGTVYFEQADPEAPVKITGEIRGLDQGLHGFHIHEFGDNTNGCISAGAHFNPHCEEHGGPGDETRHVGDLGNIEAGEDGVAEVKLCDRMISLDGEHGILGRTLVVHADPDDLGQGGHELSKTTGNAGARLACGVIGITKVGQ</sequence>
<dbReference type="CDD" id="cd00305">
    <property type="entry name" value="Cu-Zn_Superoxide_Dismutase"/>
    <property type="match status" value="1"/>
</dbReference>
<evidence type="ECO:0000256" key="5">
    <source>
        <dbReference type="ARBA" id="ARBA00023002"/>
    </source>
</evidence>
<evidence type="ECO:0000256" key="1">
    <source>
        <dbReference type="ARBA" id="ARBA00010457"/>
    </source>
</evidence>
<accession>A0A8F2Q167</accession>
<keyword evidence="2 8" id="KW-0479">Metal-binding</keyword>
<reference evidence="10" key="1">
    <citation type="submission" date="2021-03" db="EMBL/GenBank/DDBJ databases">
        <title>Identification of cDNAs encoding antioxidant enzymes from the cigarette beetle Lasioderma serricorne.</title>
        <authorList>
            <person name="Liu S."/>
        </authorList>
    </citation>
    <scope>NUCLEOTIDE SEQUENCE</scope>
    <source>
        <strain evidence="10">HF</strain>
    </source>
</reference>
<dbReference type="AlphaFoldDB" id="A0A8F2Q167"/>
<evidence type="ECO:0000256" key="6">
    <source>
        <dbReference type="ARBA" id="ARBA00023008"/>
    </source>
</evidence>
<dbReference type="InterPro" id="IPR001424">
    <property type="entry name" value="SOD_Cu_Zn_dom"/>
</dbReference>
<evidence type="ECO:0000256" key="7">
    <source>
        <dbReference type="ARBA" id="ARBA00049204"/>
    </source>
</evidence>
<dbReference type="EC" id="1.15.1.1" evidence="8"/>
<organism evidence="10">
    <name type="scientific">Lasioderma serricorne</name>
    <name type="common">cigarette beetle</name>
    <dbReference type="NCBI Taxonomy" id="295660"/>
    <lineage>
        <taxon>Eukaryota</taxon>
        <taxon>Metazoa</taxon>
        <taxon>Ecdysozoa</taxon>
        <taxon>Arthropoda</taxon>
        <taxon>Hexapoda</taxon>
        <taxon>Insecta</taxon>
        <taxon>Pterygota</taxon>
        <taxon>Neoptera</taxon>
        <taxon>Endopterygota</taxon>
        <taxon>Coleoptera</taxon>
        <taxon>Polyphaga</taxon>
        <taxon>Bostrichiformia</taxon>
        <taxon>Ptinidae</taxon>
        <taxon>Xyletininae</taxon>
        <taxon>Lasioderma</taxon>
    </lineage>
</organism>
<evidence type="ECO:0000256" key="4">
    <source>
        <dbReference type="ARBA" id="ARBA00022862"/>
    </source>
</evidence>
<feature type="domain" description="Superoxide dismutase copper/zinc binding" evidence="9">
    <location>
        <begin position="14"/>
        <end position="149"/>
    </location>
</feature>
<comment type="similarity">
    <text evidence="1 8">Belongs to the Cu-Zn superoxide dismutase family.</text>
</comment>
<keyword evidence="5 8" id="KW-0560">Oxidoreductase</keyword>
<dbReference type="Gene3D" id="2.60.40.200">
    <property type="entry name" value="Superoxide dismutase, copper/zinc binding domain"/>
    <property type="match status" value="1"/>
</dbReference>
<keyword evidence="4" id="KW-0049">Antioxidant</keyword>
<name>A0A8F2Q167_9COLE</name>
<evidence type="ECO:0000256" key="3">
    <source>
        <dbReference type="ARBA" id="ARBA00022833"/>
    </source>
</evidence>
<proteinExistence type="evidence at transcript level"/>
<dbReference type="InterPro" id="IPR024134">
    <property type="entry name" value="SOD_Cu/Zn_/chaperone"/>
</dbReference>
<dbReference type="PRINTS" id="PR00068">
    <property type="entry name" value="CUZNDISMTASE"/>
</dbReference>
<dbReference type="EMBL" id="MW736902">
    <property type="protein sequence ID" value="QWV59548.1"/>
    <property type="molecule type" value="mRNA"/>
</dbReference>
<comment type="cofactor">
    <cofactor evidence="8">
        <name>Cu cation</name>
        <dbReference type="ChEBI" id="CHEBI:23378"/>
    </cofactor>
    <text evidence="8">Binds 1 copper ion per subunit.</text>
</comment>
<dbReference type="FunFam" id="2.60.40.200:FF:000001">
    <property type="entry name" value="Superoxide dismutase [Cu-Zn]"/>
    <property type="match status" value="1"/>
</dbReference>
<evidence type="ECO:0000256" key="8">
    <source>
        <dbReference type="RuleBase" id="RU000393"/>
    </source>
</evidence>
<keyword evidence="6 8" id="KW-0186">Copper</keyword>
<evidence type="ECO:0000256" key="2">
    <source>
        <dbReference type="ARBA" id="ARBA00022723"/>
    </source>
</evidence>
<dbReference type="PANTHER" id="PTHR10003">
    <property type="entry name" value="SUPEROXIDE DISMUTASE CU-ZN -RELATED"/>
    <property type="match status" value="1"/>
</dbReference>
<dbReference type="SUPFAM" id="SSF49329">
    <property type="entry name" value="Cu,Zn superoxide dismutase-like"/>
    <property type="match status" value="1"/>
</dbReference>
<comment type="function">
    <text evidence="8">Destroys radicals which are normally produced within the cells and which are toxic to biological systems.</text>
</comment>
<evidence type="ECO:0000313" key="10">
    <source>
        <dbReference type="EMBL" id="QWV59548.1"/>
    </source>
</evidence>
<dbReference type="GO" id="GO:0005507">
    <property type="term" value="F:copper ion binding"/>
    <property type="evidence" value="ECO:0007669"/>
    <property type="project" value="InterPro"/>
</dbReference>